<name>A0A2P2PM56_RHIMU</name>
<reference evidence="2" key="1">
    <citation type="submission" date="2018-02" db="EMBL/GenBank/DDBJ databases">
        <title>Rhizophora mucronata_Transcriptome.</title>
        <authorList>
            <person name="Meera S.P."/>
            <person name="Sreeshan A."/>
            <person name="Augustine A."/>
        </authorList>
    </citation>
    <scope>NUCLEOTIDE SEQUENCE</scope>
    <source>
        <tissue evidence="2">Leaf</tissue>
    </source>
</reference>
<dbReference type="EMBL" id="GGEC01075261">
    <property type="protein sequence ID" value="MBX55745.1"/>
    <property type="molecule type" value="Transcribed_RNA"/>
</dbReference>
<protein>
    <submittedName>
        <fullName evidence="2">Phytochrome-interacting factor 3 family protein</fullName>
    </submittedName>
</protein>
<proteinExistence type="predicted"/>
<feature type="transmembrane region" description="Helical" evidence="1">
    <location>
        <begin position="25"/>
        <end position="44"/>
    </location>
</feature>
<evidence type="ECO:0000313" key="2">
    <source>
        <dbReference type="EMBL" id="MBX55745.1"/>
    </source>
</evidence>
<keyword evidence="1" id="KW-1133">Transmembrane helix</keyword>
<keyword evidence="1" id="KW-0812">Transmembrane</keyword>
<dbReference type="AlphaFoldDB" id="A0A2P2PM56"/>
<keyword evidence="1" id="KW-0472">Membrane</keyword>
<organism evidence="2">
    <name type="scientific">Rhizophora mucronata</name>
    <name type="common">Asiatic mangrove</name>
    <dbReference type="NCBI Taxonomy" id="61149"/>
    <lineage>
        <taxon>Eukaryota</taxon>
        <taxon>Viridiplantae</taxon>
        <taxon>Streptophyta</taxon>
        <taxon>Embryophyta</taxon>
        <taxon>Tracheophyta</taxon>
        <taxon>Spermatophyta</taxon>
        <taxon>Magnoliopsida</taxon>
        <taxon>eudicotyledons</taxon>
        <taxon>Gunneridae</taxon>
        <taxon>Pentapetalae</taxon>
        <taxon>rosids</taxon>
        <taxon>fabids</taxon>
        <taxon>Malpighiales</taxon>
        <taxon>Rhizophoraceae</taxon>
        <taxon>Rhizophora</taxon>
    </lineage>
</organism>
<accession>A0A2P2PM56</accession>
<sequence length="53" mass="5697">MGQQSELVSFCEPLNESSGVASARLLLLVIVPLSLVSILCMLDLPKPVPIPMF</sequence>
<evidence type="ECO:0000256" key="1">
    <source>
        <dbReference type="SAM" id="Phobius"/>
    </source>
</evidence>